<keyword evidence="2" id="KW-1133">Transmembrane helix</keyword>
<comment type="function">
    <text evidence="2">NDH-1 shuttles electrons from NADH, via FMN and iron-sulfur (Fe-S) centers, to quinones in the respiratory chain. Couples the redox reaction to proton translocation (for every two electrons transferred, four hydrogen ions are translocated across the cytoplasmic membrane), and thus conserves the redox energy in a proton gradient.</text>
</comment>
<dbReference type="Pfam" id="PF00499">
    <property type="entry name" value="Oxidored_q3"/>
    <property type="match status" value="1"/>
</dbReference>
<keyword evidence="4" id="KW-1185">Reference proteome</keyword>
<keyword evidence="2" id="KW-0874">Quinone</keyword>
<dbReference type="PANTHER" id="PTHR33269">
    <property type="entry name" value="NADH-UBIQUINONE OXIDOREDUCTASE CHAIN 6"/>
    <property type="match status" value="1"/>
</dbReference>
<dbReference type="GO" id="GO:0008137">
    <property type="term" value="F:NADH dehydrogenase (ubiquinone) activity"/>
    <property type="evidence" value="ECO:0007669"/>
    <property type="project" value="UniProtKB-UniRule"/>
</dbReference>
<evidence type="ECO:0000313" key="4">
    <source>
        <dbReference type="Proteomes" id="UP000256304"/>
    </source>
</evidence>
<sequence length="172" mass="18818">MFNVNFTGEFVAFFIFSVLIISGAVLMVSFTKVVHMVVSLAAVFIGIAGMFVLLQAEFLAFVQVLIYAGAVSILMIFGIMMTKHQDAEADRSRPLHETLTAIGALALFGILFYAIRQSEFPEPEQPLSQATDNTMEIGKLLFTNYVVPFELVSVLLTVAFIGAIVLAKKEAD</sequence>
<dbReference type="NCBIfam" id="NF005168">
    <property type="entry name" value="PRK06638.2-3"/>
    <property type="match status" value="1"/>
</dbReference>
<dbReference type="GO" id="GO:0048038">
    <property type="term" value="F:quinone binding"/>
    <property type="evidence" value="ECO:0007669"/>
    <property type="project" value="UniProtKB-UniRule"/>
</dbReference>
<dbReference type="AlphaFoldDB" id="A0A3D9SCZ4"/>
<evidence type="ECO:0000313" key="3">
    <source>
        <dbReference type="EMBL" id="REE91462.1"/>
    </source>
</evidence>
<feature type="transmembrane region" description="Helical" evidence="2">
    <location>
        <begin position="6"/>
        <end position="26"/>
    </location>
</feature>
<reference evidence="3 4" key="1">
    <citation type="submission" date="2018-08" db="EMBL/GenBank/DDBJ databases">
        <title>Genomic Encyclopedia of Type Strains, Phase III (KMG-III): the genomes of soil and plant-associated and newly described type strains.</title>
        <authorList>
            <person name="Whitman W."/>
        </authorList>
    </citation>
    <scope>NUCLEOTIDE SEQUENCE [LARGE SCALE GENOMIC DNA]</scope>
    <source>
        <strain evidence="3 4">CGMCC 1.10966</strain>
    </source>
</reference>
<dbReference type="EC" id="7.1.1.-" evidence="2"/>
<dbReference type="InterPro" id="IPR042106">
    <property type="entry name" value="Nuo/plastoQ_OxRdtase_6_NuoJ"/>
</dbReference>
<comment type="caution">
    <text evidence="3">The sequence shown here is derived from an EMBL/GenBank/DDBJ whole genome shotgun (WGS) entry which is preliminary data.</text>
</comment>
<dbReference type="GO" id="GO:0005886">
    <property type="term" value="C:plasma membrane"/>
    <property type="evidence" value="ECO:0007669"/>
    <property type="project" value="UniProtKB-SubCell"/>
</dbReference>
<keyword evidence="2" id="KW-0812">Transmembrane</keyword>
<comment type="similarity">
    <text evidence="1 2">Belongs to the complex I subunit 6 family.</text>
</comment>
<protein>
    <recommendedName>
        <fullName evidence="2">NADH-quinone oxidoreductase subunit J</fullName>
        <ecNumber evidence="2">7.1.1.-</ecNumber>
    </recommendedName>
</protein>
<feature type="transmembrane region" description="Helical" evidence="2">
    <location>
        <begin position="33"/>
        <end position="54"/>
    </location>
</feature>
<organism evidence="3 4">
    <name type="scientific">Paenibacillus taihuensis</name>
    <dbReference type="NCBI Taxonomy" id="1156355"/>
    <lineage>
        <taxon>Bacteria</taxon>
        <taxon>Bacillati</taxon>
        <taxon>Bacillota</taxon>
        <taxon>Bacilli</taxon>
        <taxon>Bacillales</taxon>
        <taxon>Paenibacillaceae</taxon>
        <taxon>Paenibacillus</taxon>
    </lineage>
</organism>
<accession>A0A3D9SCZ4</accession>
<evidence type="ECO:0000256" key="1">
    <source>
        <dbReference type="ARBA" id="ARBA00005698"/>
    </source>
</evidence>
<dbReference type="Gene3D" id="1.20.120.1200">
    <property type="entry name" value="NADH-ubiquinone/plastoquinone oxidoreductase chain 6, subunit NuoJ"/>
    <property type="match status" value="1"/>
</dbReference>
<feature type="transmembrane region" description="Helical" evidence="2">
    <location>
        <begin position="60"/>
        <end position="82"/>
    </location>
</feature>
<dbReference type="PANTHER" id="PTHR33269:SF17">
    <property type="entry name" value="NADH-UBIQUINONE OXIDOREDUCTASE CHAIN 6"/>
    <property type="match status" value="1"/>
</dbReference>
<proteinExistence type="inferred from homology"/>
<dbReference type="RefSeq" id="WP_116188207.1">
    <property type="nucleotide sequence ID" value="NZ_QTTN01000005.1"/>
</dbReference>
<dbReference type="InterPro" id="IPR001457">
    <property type="entry name" value="NADH_UbQ/plastoQ_OxRdtase_su6"/>
</dbReference>
<comment type="catalytic activity">
    <reaction evidence="2">
        <text>a quinone + NADH + 5 H(+)(in) = a quinol + NAD(+) + 4 H(+)(out)</text>
        <dbReference type="Rhea" id="RHEA:57888"/>
        <dbReference type="ChEBI" id="CHEBI:15378"/>
        <dbReference type="ChEBI" id="CHEBI:24646"/>
        <dbReference type="ChEBI" id="CHEBI:57540"/>
        <dbReference type="ChEBI" id="CHEBI:57945"/>
        <dbReference type="ChEBI" id="CHEBI:132124"/>
    </reaction>
</comment>
<dbReference type="EMBL" id="QTTN01000005">
    <property type="protein sequence ID" value="REE91462.1"/>
    <property type="molecule type" value="Genomic_DNA"/>
</dbReference>
<keyword evidence="2" id="KW-0520">NAD</keyword>
<keyword evidence="2" id="KW-0472">Membrane</keyword>
<feature type="transmembrane region" description="Helical" evidence="2">
    <location>
        <begin position="145"/>
        <end position="167"/>
    </location>
</feature>
<evidence type="ECO:0000256" key="2">
    <source>
        <dbReference type="RuleBase" id="RU004429"/>
    </source>
</evidence>
<keyword evidence="2" id="KW-1003">Cell membrane</keyword>
<comment type="subcellular location">
    <subcellularLocation>
        <location evidence="2">Cell membrane</location>
        <topology evidence="2">Multi-pass membrane protein</topology>
    </subcellularLocation>
</comment>
<name>A0A3D9SCZ4_9BACL</name>
<dbReference type="Proteomes" id="UP000256304">
    <property type="component" value="Unassembled WGS sequence"/>
</dbReference>
<gene>
    <name evidence="3" type="ORF">A8990_105168</name>
</gene>
<feature type="transmembrane region" description="Helical" evidence="2">
    <location>
        <begin position="94"/>
        <end position="115"/>
    </location>
</feature>
<dbReference type="OrthoDB" id="9814997at2"/>